<keyword evidence="3" id="KW-1185">Reference proteome</keyword>
<name>A0A1G9A8G1_9PROT</name>
<protein>
    <submittedName>
        <fullName evidence="2">Uncharacterized protein</fullName>
    </submittedName>
</protein>
<dbReference type="STRING" id="492660.SAMN05192566_0744"/>
<keyword evidence="1" id="KW-0472">Membrane</keyword>
<evidence type="ECO:0000313" key="2">
    <source>
        <dbReference type="EMBL" id="SDK23578.1"/>
    </source>
</evidence>
<gene>
    <name evidence="2" type="ORF">SAMN05192566_0744</name>
</gene>
<proteinExistence type="predicted"/>
<evidence type="ECO:0000313" key="3">
    <source>
        <dbReference type="Proteomes" id="UP000198629"/>
    </source>
</evidence>
<feature type="transmembrane region" description="Helical" evidence="1">
    <location>
        <begin position="29"/>
        <end position="46"/>
    </location>
</feature>
<organism evidence="2 3">
    <name type="scientific">Methylophilus rhizosphaerae</name>
    <dbReference type="NCBI Taxonomy" id="492660"/>
    <lineage>
        <taxon>Bacteria</taxon>
        <taxon>Pseudomonadati</taxon>
        <taxon>Pseudomonadota</taxon>
        <taxon>Betaproteobacteria</taxon>
        <taxon>Nitrosomonadales</taxon>
        <taxon>Methylophilaceae</taxon>
        <taxon>Methylophilus</taxon>
    </lineage>
</organism>
<dbReference type="EMBL" id="FNFX01000001">
    <property type="protein sequence ID" value="SDK23578.1"/>
    <property type="molecule type" value="Genomic_DNA"/>
</dbReference>
<dbReference type="Proteomes" id="UP000198629">
    <property type="component" value="Unassembled WGS sequence"/>
</dbReference>
<sequence length="51" mass="5639">MITLMIVLIIAGLLGLVIFLDEVKEMIGLAFGFLFLALSMSYDFIAEKISN</sequence>
<dbReference type="RefSeq" id="WP_176755193.1">
    <property type="nucleotide sequence ID" value="NZ_FNFX01000001.1"/>
</dbReference>
<evidence type="ECO:0000256" key="1">
    <source>
        <dbReference type="SAM" id="Phobius"/>
    </source>
</evidence>
<keyword evidence="1" id="KW-1133">Transmembrane helix</keyword>
<keyword evidence="1" id="KW-0812">Transmembrane</keyword>
<accession>A0A1G9A8G1</accession>
<reference evidence="3" key="1">
    <citation type="submission" date="2016-10" db="EMBL/GenBank/DDBJ databases">
        <authorList>
            <person name="Varghese N."/>
            <person name="Submissions S."/>
        </authorList>
    </citation>
    <scope>NUCLEOTIDE SEQUENCE [LARGE SCALE GENOMIC DNA]</scope>
    <source>
        <strain evidence="3">CBMB127</strain>
    </source>
</reference>
<dbReference type="AlphaFoldDB" id="A0A1G9A8G1"/>